<dbReference type="PANTHER" id="PTHR21137">
    <property type="entry name" value="ODORANT RECEPTOR"/>
    <property type="match status" value="1"/>
</dbReference>
<organism evidence="11 12">
    <name type="scientific">Odynerus spinipes</name>
    <dbReference type="NCBI Taxonomy" id="1348599"/>
    <lineage>
        <taxon>Eukaryota</taxon>
        <taxon>Metazoa</taxon>
        <taxon>Ecdysozoa</taxon>
        <taxon>Arthropoda</taxon>
        <taxon>Hexapoda</taxon>
        <taxon>Insecta</taxon>
        <taxon>Pterygota</taxon>
        <taxon>Neoptera</taxon>
        <taxon>Endopterygota</taxon>
        <taxon>Hymenoptera</taxon>
        <taxon>Apocrita</taxon>
        <taxon>Aculeata</taxon>
        <taxon>Vespoidea</taxon>
        <taxon>Vespidae</taxon>
        <taxon>Eumeninae</taxon>
        <taxon>Odynerus</taxon>
    </lineage>
</organism>
<evidence type="ECO:0000256" key="5">
    <source>
        <dbReference type="ARBA" id="ARBA00022725"/>
    </source>
</evidence>
<evidence type="ECO:0000256" key="3">
    <source>
        <dbReference type="ARBA" id="ARBA00022606"/>
    </source>
</evidence>
<keyword evidence="12" id="KW-1185">Reference proteome</keyword>
<evidence type="ECO:0000256" key="7">
    <source>
        <dbReference type="ARBA" id="ARBA00023136"/>
    </source>
</evidence>
<comment type="caution">
    <text evidence="11">The sequence shown here is derived from an EMBL/GenBank/DDBJ whole genome shotgun (WGS) entry which is preliminary data.</text>
</comment>
<evidence type="ECO:0000256" key="4">
    <source>
        <dbReference type="ARBA" id="ARBA00022692"/>
    </source>
</evidence>
<dbReference type="InterPro" id="IPR004117">
    <property type="entry name" value="7tm6_olfct_rcpt"/>
</dbReference>
<feature type="transmembrane region" description="Helical" evidence="10">
    <location>
        <begin position="28"/>
        <end position="46"/>
    </location>
</feature>
<reference evidence="11" key="1">
    <citation type="submission" date="2021-08" db="EMBL/GenBank/DDBJ databases">
        <authorList>
            <person name="Misof B."/>
            <person name="Oliver O."/>
            <person name="Podsiadlowski L."/>
            <person name="Donath A."/>
            <person name="Peters R."/>
            <person name="Mayer C."/>
            <person name="Rust J."/>
            <person name="Gunkel S."/>
            <person name="Lesny P."/>
            <person name="Martin S."/>
            <person name="Oeyen J.P."/>
            <person name="Petersen M."/>
            <person name="Panagiotis P."/>
            <person name="Wilbrandt J."/>
            <person name="Tanja T."/>
        </authorList>
    </citation>
    <scope>NUCLEOTIDE SEQUENCE</scope>
    <source>
        <strain evidence="11">GBR_01_08_01A</strain>
        <tissue evidence="11">Thorax + abdomen</tissue>
    </source>
</reference>
<proteinExistence type="predicted"/>
<dbReference type="GO" id="GO:0007165">
    <property type="term" value="P:signal transduction"/>
    <property type="evidence" value="ECO:0007669"/>
    <property type="project" value="UniProtKB-KW"/>
</dbReference>
<evidence type="ECO:0000256" key="10">
    <source>
        <dbReference type="SAM" id="Phobius"/>
    </source>
</evidence>
<protein>
    <recommendedName>
        <fullName evidence="13">Odorant receptor</fullName>
    </recommendedName>
</protein>
<keyword evidence="9" id="KW-0807">Transducer</keyword>
<reference evidence="11" key="2">
    <citation type="journal article" date="2023" name="Commun. Biol.">
        <title>Intrasexual cuticular hydrocarbon dimorphism in a wasp sheds light on hydrocarbon biosynthesis genes in Hymenoptera.</title>
        <authorList>
            <person name="Moris V.C."/>
            <person name="Podsiadlowski L."/>
            <person name="Martin S."/>
            <person name="Oeyen J.P."/>
            <person name="Donath A."/>
            <person name="Petersen M."/>
            <person name="Wilbrandt J."/>
            <person name="Misof B."/>
            <person name="Liedtke D."/>
            <person name="Thamm M."/>
            <person name="Scheiner R."/>
            <person name="Schmitt T."/>
            <person name="Niehuis O."/>
        </authorList>
    </citation>
    <scope>NUCLEOTIDE SEQUENCE</scope>
    <source>
        <strain evidence="11">GBR_01_08_01A</strain>
    </source>
</reference>
<keyword evidence="6 10" id="KW-1133">Transmembrane helix</keyword>
<evidence type="ECO:0000256" key="2">
    <source>
        <dbReference type="ARBA" id="ARBA00022475"/>
    </source>
</evidence>
<feature type="transmembrane region" description="Helical" evidence="10">
    <location>
        <begin position="247"/>
        <end position="268"/>
    </location>
</feature>
<dbReference type="EMBL" id="JAIFRP010000007">
    <property type="protein sequence ID" value="KAK2587306.1"/>
    <property type="molecule type" value="Genomic_DNA"/>
</dbReference>
<feature type="transmembrane region" description="Helical" evidence="10">
    <location>
        <begin position="136"/>
        <end position="160"/>
    </location>
</feature>
<keyword evidence="2" id="KW-1003">Cell membrane</keyword>
<evidence type="ECO:0000256" key="9">
    <source>
        <dbReference type="ARBA" id="ARBA00023224"/>
    </source>
</evidence>
<evidence type="ECO:0000313" key="11">
    <source>
        <dbReference type="EMBL" id="KAK2587306.1"/>
    </source>
</evidence>
<accession>A0AAD9RWS0</accession>
<dbReference type="GO" id="GO:0005886">
    <property type="term" value="C:plasma membrane"/>
    <property type="evidence" value="ECO:0007669"/>
    <property type="project" value="UniProtKB-SubCell"/>
</dbReference>
<dbReference type="GO" id="GO:0004984">
    <property type="term" value="F:olfactory receptor activity"/>
    <property type="evidence" value="ECO:0007669"/>
    <property type="project" value="InterPro"/>
</dbReference>
<dbReference type="Pfam" id="PF02949">
    <property type="entry name" value="7tm_6"/>
    <property type="match status" value="1"/>
</dbReference>
<keyword evidence="5" id="KW-0552">Olfaction</keyword>
<evidence type="ECO:0000256" key="1">
    <source>
        <dbReference type="ARBA" id="ARBA00004651"/>
    </source>
</evidence>
<evidence type="ECO:0000313" key="12">
    <source>
        <dbReference type="Proteomes" id="UP001258017"/>
    </source>
</evidence>
<dbReference type="PANTHER" id="PTHR21137:SF35">
    <property type="entry name" value="ODORANT RECEPTOR 19A-RELATED"/>
    <property type="match status" value="1"/>
</dbReference>
<dbReference type="AlphaFoldDB" id="A0AAD9RWS0"/>
<dbReference type="GO" id="GO:0005549">
    <property type="term" value="F:odorant binding"/>
    <property type="evidence" value="ECO:0007669"/>
    <property type="project" value="InterPro"/>
</dbReference>
<name>A0AAD9RWS0_9HYME</name>
<keyword evidence="7 10" id="KW-0472">Membrane</keyword>
<feature type="transmembrane region" description="Helical" evidence="10">
    <location>
        <begin position="88"/>
        <end position="106"/>
    </location>
</feature>
<sequence>MCWSLVFQYRYVVLHLASGDLPDLMDCLSITLSNSLFLIKLIILWMKNRVFNEILKMMMDDWQECVTTQKNLEAVATRVTQSYRYSRYFVIFYIITVILFSSYILLVGERQLVLKAELPFDAKRSPYYELVNTQQFLSQLSAASASSMLNALLLTLLLHVDGQVEIIRRELAEISVIAKKHESCKRMLRSSIARHQKVIAFARNIENIFTYIALVQFLANTIVICSLGFVIVTSLNTDQRYAILSKLIPYYIVVNIEAFVLCFAGEFLSSRSVIIERAAYDTAWYELHPTESRILLLMLIRAQRKLTLTAGKFMDLSLEEFAGMLKASGSYVSVLYAMY</sequence>
<keyword evidence="3" id="KW-0716">Sensory transduction</keyword>
<comment type="subcellular location">
    <subcellularLocation>
        <location evidence="1">Cell membrane</location>
        <topology evidence="1">Multi-pass membrane protein</topology>
    </subcellularLocation>
</comment>
<feature type="transmembrane region" description="Helical" evidence="10">
    <location>
        <begin position="208"/>
        <end position="235"/>
    </location>
</feature>
<gene>
    <name evidence="11" type="ORF">KPH14_003025</name>
</gene>
<keyword evidence="8" id="KW-0675">Receptor</keyword>
<dbReference type="Proteomes" id="UP001258017">
    <property type="component" value="Unassembled WGS sequence"/>
</dbReference>
<evidence type="ECO:0000256" key="8">
    <source>
        <dbReference type="ARBA" id="ARBA00023170"/>
    </source>
</evidence>
<evidence type="ECO:0000256" key="6">
    <source>
        <dbReference type="ARBA" id="ARBA00022989"/>
    </source>
</evidence>
<keyword evidence="4 10" id="KW-0812">Transmembrane</keyword>
<evidence type="ECO:0008006" key="13">
    <source>
        <dbReference type="Google" id="ProtNLM"/>
    </source>
</evidence>